<dbReference type="Pfam" id="PF12937">
    <property type="entry name" value="F-box-like"/>
    <property type="match status" value="1"/>
</dbReference>
<dbReference type="EMBL" id="QPFP01000083">
    <property type="protein sequence ID" value="TEB22994.1"/>
    <property type="molecule type" value="Genomic_DNA"/>
</dbReference>
<protein>
    <recommendedName>
        <fullName evidence="1">F-box domain-containing protein</fullName>
    </recommendedName>
</protein>
<dbReference type="CDD" id="cd09917">
    <property type="entry name" value="F-box_SF"/>
    <property type="match status" value="1"/>
</dbReference>
<dbReference type="InterPro" id="IPR032675">
    <property type="entry name" value="LRR_dom_sf"/>
</dbReference>
<dbReference type="InterPro" id="IPR001810">
    <property type="entry name" value="F-box_dom"/>
</dbReference>
<name>A0A4Y7SN15_COPMI</name>
<dbReference type="InterPro" id="IPR036047">
    <property type="entry name" value="F-box-like_dom_sf"/>
</dbReference>
<proteinExistence type="predicted"/>
<sequence>MHPEDNSRRAILPEIMGEIFYLDRGQLVCLTLVCKAWRRIALHTHQLWGHVQVPIGGSFDYDKVIAWLSKAGATPKVASLIGYNRYNFQDPCPCGHLGAEPECPWEVLQFMPRFGIISNSQPHPHRALNSSRAKIHTPWDNSNSQPWNSIRSLTLSFGRGYYVEPVRDSVSIFNSLPSSLTSLDVTFASSDRQSRPRYEIPPSTLGRLKTLRISCHWDVARLAHLLRQCTRVESLGISHRSGARCSITFEYYYDQADSPSVDEQRPITFPHLRSLDVDIRYPRDAANLLSQINAPAVLDFRIHTTMGVDAVSKYLGYLNACSSFRSLTIHEIYMREPLTIAPTALVNTLSMLPSLTHFGLDHVTFDANKLLRELETTHQGLHIVPQLRTVEMTAPGNDVTLKGLLCYVRARCRQSTGPGTMKRIELRSVPPRLAEEYRTSPAVQALQDLGVVVDIYQ</sequence>
<dbReference type="AlphaFoldDB" id="A0A4Y7SN15"/>
<gene>
    <name evidence="2" type="ORF">FA13DRAFT_1740485</name>
</gene>
<evidence type="ECO:0000313" key="2">
    <source>
        <dbReference type="EMBL" id="TEB22994.1"/>
    </source>
</evidence>
<accession>A0A4Y7SN15</accession>
<evidence type="ECO:0000313" key="3">
    <source>
        <dbReference type="Proteomes" id="UP000298030"/>
    </source>
</evidence>
<comment type="caution">
    <text evidence="2">The sequence shown here is derived from an EMBL/GenBank/DDBJ whole genome shotgun (WGS) entry which is preliminary data.</text>
</comment>
<reference evidence="2 3" key="1">
    <citation type="journal article" date="2019" name="Nat. Ecol. Evol.">
        <title>Megaphylogeny resolves global patterns of mushroom evolution.</title>
        <authorList>
            <person name="Varga T."/>
            <person name="Krizsan K."/>
            <person name="Foldi C."/>
            <person name="Dima B."/>
            <person name="Sanchez-Garcia M."/>
            <person name="Sanchez-Ramirez S."/>
            <person name="Szollosi G.J."/>
            <person name="Szarkandi J.G."/>
            <person name="Papp V."/>
            <person name="Albert L."/>
            <person name="Andreopoulos W."/>
            <person name="Angelini C."/>
            <person name="Antonin V."/>
            <person name="Barry K.W."/>
            <person name="Bougher N.L."/>
            <person name="Buchanan P."/>
            <person name="Buyck B."/>
            <person name="Bense V."/>
            <person name="Catcheside P."/>
            <person name="Chovatia M."/>
            <person name="Cooper J."/>
            <person name="Damon W."/>
            <person name="Desjardin D."/>
            <person name="Finy P."/>
            <person name="Geml J."/>
            <person name="Haridas S."/>
            <person name="Hughes K."/>
            <person name="Justo A."/>
            <person name="Karasinski D."/>
            <person name="Kautmanova I."/>
            <person name="Kiss B."/>
            <person name="Kocsube S."/>
            <person name="Kotiranta H."/>
            <person name="LaButti K.M."/>
            <person name="Lechner B.E."/>
            <person name="Liimatainen K."/>
            <person name="Lipzen A."/>
            <person name="Lukacs Z."/>
            <person name="Mihaltcheva S."/>
            <person name="Morgado L.N."/>
            <person name="Niskanen T."/>
            <person name="Noordeloos M.E."/>
            <person name="Ohm R.A."/>
            <person name="Ortiz-Santana B."/>
            <person name="Ovrebo C."/>
            <person name="Racz N."/>
            <person name="Riley R."/>
            <person name="Savchenko A."/>
            <person name="Shiryaev A."/>
            <person name="Soop K."/>
            <person name="Spirin V."/>
            <person name="Szebenyi C."/>
            <person name="Tomsovsky M."/>
            <person name="Tulloss R.E."/>
            <person name="Uehling J."/>
            <person name="Grigoriev I.V."/>
            <person name="Vagvolgyi C."/>
            <person name="Papp T."/>
            <person name="Martin F.M."/>
            <person name="Miettinen O."/>
            <person name="Hibbett D.S."/>
            <person name="Nagy L.G."/>
        </authorList>
    </citation>
    <scope>NUCLEOTIDE SEQUENCE [LARGE SCALE GENOMIC DNA]</scope>
    <source>
        <strain evidence="2 3">FP101781</strain>
    </source>
</reference>
<dbReference type="Gene3D" id="1.20.1280.50">
    <property type="match status" value="1"/>
</dbReference>
<dbReference type="Proteomes" id="UP000298030">
    <property type="component" value="Unassembled WGS sequence"/>
</dbReference>
<dbReference type="SUPFAM" id="SSF81383">
    <property type="entry name" value="F-box domain"/>
    <property type="match status" value="1"/>
</dbReference>
<dbReference type="OrthoDB" id="3071265at2759"/>
<feature type="domain" description="F-box" evidence="1">
    <location>
        <begin position="13"/>
        <end position="50"/>
    </location>
</feature>
<organism evidence="2 3">
    <name type="scientific">Coprinellus micaceus</name>
    <name type="common">Glistening ink-cap mushroom</name>
    <name type="synonym">Coprinus micaceus</name>
    <dbReference type="NCBI Taxonomy" id="71717"/>
    <lineage>
        <taxon>Eukaryota</taxon>
        <taxon>Fungi</taxon>
        <taxon>Dikarya</taxon>
        <taxon>Basidiomycota</taxon>
        <taxon>Agaricomycotina</taxon>
        <taxon>Agaricomycetes</taxon>
        <taxon>Agaricomycetidae</taxon>
        <taxon>Agaricales</taxon>
        <taxon>Agaricineae</taxon>
        <taxon>Psathyrellaceae</taxon>
        <taxon>Coprinellus</taxon>
    </lineage>
</organism>
<keyword evidence="3" id="KW-1185">Reference proteome</keyword>
<evidence type="ECO:0000259" key="1">
    <source>
        <dbReference type="Pfam" id="PF12937"/>
    </source>
</evidence>
<dbReference type="Gene3D" id="3.80.10.10">
    <property type="entry name" value="Ribonuclease Inhibitor"/>
    <property type="match status" value="1"/>
</dbReference>